<evidence type="ECO:0000259" key="8">
    <source>
        <dbReference type="Pfam" id="PF02687"/>
    </source>
</evidence>
<evidence type="ECO:0000256" key="6">
    <source>
        <dbReference type="SAM" id="MobiDB-lite"/>
    </source>
</evidence>
<feature type="transmembrane region" description="Helical" evidence="7">
    <location>
        <begin position="290"/>
        <end position="312"/>
    </location>
</feature>
<gene>
    <name evidence="9" type="ORF">E1288_10165</name>
</gene>
<comment type="caution">
    <text evidence="9">The sequence shown here is derived from an EMBL/GenBank/DDBJ whole genome shotgun (WGS) entry which is preliminary data.</text>
</comment>
<keyword evidence="2" id="KW-1003">Cell membrane</keyword>
<reference evidence="9 10" key="1">
    <citation type="submission" date="2019-03" db="EMBL/GenBank/DDBJ databases">
        <title>Draft genome sequences of novel Actinobacteria.</title>
        <authorList>
            <person name="Sahin N."/>
            <person name="Ay H."/>
            <person name="Saygin H."/>
        </authorList>
    </citation>
    <scope>NUCLEOTIDE SEQUENCE [LARGE SCALE GENOMIC DNA]</scope>
    <source>
        <strain evidence="9 10">7K502</strain>
    </source>
</reference>
<feature type="transmembrane region" description="Helical" evidence="7">
    <location>
        <begin position="333"/>
        <end position="354"/>
    </location>
</feature>
<feature type="transmembrane region" description="Helical" evidence="7">
    <location>
        <begin position="410"/>
        <end position="431"/>
    </location>
</feature>
<dbReference type="Proteomes" id="UP000294947">
    <property type="component" value="Unassembled WGS sequence"/>
</dbReference>
<keyword evidence="5 7" id="KW-0472">Membrane</keyword>
<feature type="transmembrane region" description="Helical" evidence="7">
    <location>
        <begin position="25"/>
        <end position="48"/>
    </location>
</feature>
<keyword evidence="3 7" id="KW-0812">Transmembrane</keyword>
<keyword evidence="10" id="KW-1185">Reference proteome</keyword>
<name>A0A4R4Z7P8_9PSEU</name>
<dbReference type="AlphaFoldDB" id="A0A4R4Z7P8"/>
<dbReference type="Pfam" id="PF02687">
    <property type="entry name" value="FtsX"/>
    <property type="match status" value="2"/>
</dbReference>
<feature type="transmembrane region" description="Helical" evidence="7">
    <location>
        <begin position="652"/>
        <end position="674"/>
    </location>
</feature>
<dbReference type="InterPro" id="IPR003838">
    <property type="entry name" value="ABC3_permease_C"/>
</dbReference>
<evidence type="ECO:0000313" key="9">
    <source>
        <dbReference type="EMBL" id="TDD53069.1"/>
    </source>
</evidence>
<organism evidence="9 10">
    <name type="scientific">Saccharopolyspora elongata</name>
    <dbReference type="NCBI Taxonomy" id="2530387"/>
    <lineage>
        <taxon>Bacteria</taxon>
        <taxon>Bacillati</taxon>
        <taxon>Actinomycetota</taxon>
        <taxon>Actinomycetes</taxon>
        <taxon>Pseudonocardiales</taxon>
        <taxon>Pseudonocardiaceae</taxon>
        <taxon>Saccharopolyspora</taxon>
    </lineage>
</organism>
<dbReference type="GO" id="GO:0005886">
    <property type="term" value="C:plasma membrane"/>
    <property type="evidence" value="ECO:0007669"/>
    <property type="project" value="UniProtKB-SubCell"/>
</dbReference>
<feature type="transmembrane region" description="Helical" evidence="7">
    <location>
        <begin position="195"/>
        <end position="217"/>
    </location>
</feature>
<evidence type="ECO:0000313" key="10">
    <source>
        <dbReference type="Proteomes" id="UP000294947"/>
    </source>
</evidence>
<keyword evidence="4 7" id="KW-1133">Transmembrane helix</keyword>
<evidence type="ECO:0000256" key="1">
    <source>
        <dbReference type="ARBA" id="ARBA00004651"/>
    </source>
</evidence>
<accession>A0A4R4Z7P8</accession>
<proteinExistence type="predicted"/>
<feature type="domain" description="ABC3 transporter permease C-terminal" evidence="8">
    <location>
        <begin position="204"/>
        <end position="311"/>
    </location>
</feature>
<evidence type="ECO:0000256" key="3">
    <source>
        <dbReference type="ARBA" id="ARBA00022692"/>
    </source>
</evidence>
<evidence type="ECO:0000256" key="7">
    <source>
        <dbReference type="SAM" id="Phobius"/>
    </source>
</evidence>
<dbReference type="OrthoDB" id="3654456at2"/>
<feature type="transmembrane region" description="Helical" evidence="7">
    <location>
        <begin position="702"/>
        <end position="726"/>
    </location>
</feature>
<feature type="domain" description="ABC3 transporter permease C-terminal" evidence="8">
    <location>
        <begin position="658"/>
        <end position="768"/>
    </location>
</feature>
<evidence type="ECO:0000256" key="4">
    <source>
        <dbReference type="ARBA" id="ARBA00022989"/>
    </source>
</evidence>
<dbReference type="EMBL" id="SMKW01000010">
    <property type="protein sequence ID" value="TDD53069.1"/>
    <property type="molecule type" value="Genomic_DNA"/>
</dbReference>
<feature type="region of interest" description="Disordered" evidence="6">
    <location>
        <begin position="436"/>
        <end position="465"/>
    </location>
</feature>
<feature type="transmembrane region" description="Helical" evidence="7">
    <location>
        <begin position="360"/>
        <end position="382"/>
    </location>
</feature>
<protein>
    <submittedName>
        <fullName evidence="9">FtsX-like permease family protein</fullName>
    </submittedName>
</protein>
<evidence type="ECO:0000256" key="2">
    <source>
        <dbReference type="ARBA" id="ARBA00022475"/>
    </source>
</evidence>
<evidence type="ECO:0000256" key="5">
    <source>
        <dbReference type="ARBA" id="ARBA00023136"/>
    </source>
</evidence>
<dbReference type="RefSeq" id="WP_132483644.1">
    <property type="nucleotide sequence ID" value="NZ_SMKW01000010.1"/>
</dbReference>
<feature type="transmembrane region" description="Helical" evidence="7">
    <location>
        <begin position="249"/>
        <end position="270"/>
    </location>
</feature>
<comment type="subcellular location">
    <subcellularLocation>
        <location evidence="1">Cell membrane</location>
        <topology evidence="1">Multi-pass membrane protein</topology>
    </subcellularLocation>
</comment>
<sequence length="779" mass="81199">MTTAQDWMRDLAFGLRLAVTGRRSWGRLVVTAAGVGLGVALLLAAASIPNVASSRDARFDARWGVGAVAGDAASVLVAQTATEFRNERVQGLWVQNQRPDGPVAPGLHQNPRPGEVVVSPALEELLSGPDGALLQPRFPNVVGVVGAEGLLEPNELFFYAGTDALSPRGSNVSGVLDHFGEAPGHSRATFSTSEWLILSLGLAALLVPIVVYVAATVRLAETARQRRLSAMRLVGASGEQIRRMAAGEALAGAVLGVVLGWALFLVGRTFASGVTVAESAVFAFDINPVWWLAALVSVGIPAVAVIVTIGSLTHTIADPLDVTRRTVSRRRRLGWRLVPLGLGLLGLLAVAMGLDSMDDLPLFVVSVVLVLVGIPVLLPWCVERAVGRLRGGPTAWQLAIGRLQLTSGPAARSVSAIAVVVAGVIALQTLMAAEEADHADRGTSQDPVRAASASGRIAGERPAEPAEIGRIEQEVRSLPGVDEVRVATIAVVTGQDRATAGLLIADCAQIARLLTVPDCRDGDAFAPPGHSPLRPAERVELAESSYGREFRSSTPPPAWNVPESVRPASAPVVFGDYDIAMVLTPAAAAGIPAEVQHLQVDIRLNPAAPKDLDERFRNIAAAHLADYSAWITTAGGGGAGSGQESALAAIRAALLAGALLTFALIGCSLFVSAAEQIQERRRPLAVLAAVGVPRRTQWWSQLLQNAVPMLVATALATVVGMLLGVLTTVAMNSGKDQIVFDLPGMLGLFAFAAAAVLVVTALTLPALGRAAHPTGLRTE</sequence>
<feature type="transmembrane region" description="Helical" evidence="7">
    <location>
        <begin position="746"/>
        <end position="767"/>
    </location>
</feature>